<proteinExistence type="predicted"/>
<feature type="domain" description="DUF6794" evidence="1">
    <location>
        <begin position="8"/>
        <end position="82"/>
    </location>
</feature>
<evidence type="ECO:0000313" key="3">
    <source>
        <dbReference type="Proteomes" id="UP000225740"/>
    </source>
</evidence>
<dbReference type="EMBL" id="NIZW01000008">
    <property type="protein sequence ID" value="PHQ35185.1"/>
    <property type="molecule type" value="Genomic_DNA"/>
</dbReference>
<dbReference type="OrthoDB" id="983155at2"/>
<dbReference type="InterPro" id="IPR046744">
    <property type="entry name" value="DUF6794"/>
</dbReference>
<sequence>MIFNDKQIPATIHEAAELLAAGMTDRERKQLLAGDQTDFHFGIGSEIRDRWIHADGSRILQDLQRTYTGIHEDQVSELIINEAKAIVAGSTD</sequence>
<keyword evidence="3" id="KW-1185">Reference proteome</keyword>
<evidence type="ECO:0000313" key="2">
    <source>
        <dbReference type="EMBL" id="PHQ35185.1"/>
    </source>
</evidence>
<dbReference type="GeneID" id="90608912"/>
<gene>
    <name evidence="2" type="ORF">CEE69_12300</name>
</gene>
<dbReference type="RefSeq" id="WP_099260949.1">
    <property type="nucleotide sequence ID" value="NZ_NIZW01000008.1"/>
</dbReference>
<dbReference type="Proteomes" id="UP000225740">
    <property type="component" value="Unassembled WGS sequence"/>
</dbReference>
<dbReference type="Pfam" id="PF20594">
    <property type="entry name" value="DUF6794"/>
    <property type="match status" value="1"/>
</dbReference>
<organism evidence="2 3">
    <name type="scientific">Rhodopirellula bahusiensis</name>
    <dbReference type="NCBI Taxonomy" id="2014065"/>
    <lineage>
        <taxon>Bacteria</taxon>
        <taxon>Pseudomonadati</taxon>
        <taxon>Planctomycetota</taxon>
        <taxon>Planctomycetia</taxon>
        <taxon>Pirellulales</taxon>
        <taxon>Pirellulaceae</taxon>
        <taxon>Rhodopirellula</taxon>
    </lineage>
</organism>
<protein>
    <recommendedName>
        <fullName evidence="1">DUF6794 domain-containing protein</fullName>
    </recommendedName>
</protein>
<name>A0A2G1W817_9BACT</name>
<comment type="caution">
    <text evidence="2">The sequence shown here is derived from an EMBL/GenBank/DDBJ whole genome shotgun (WGS) entry which is preliminary data.</text>
</comment>
<reference evidence="2 3" key="1">
    <citation type="submission" date="2017-06" db="EMBL/GenBank/DDBJ databases">
        <title>Description of Rhodopirellula bahusiensis sp. nov.</title>
        <authorList>
            <person name="Kizina J."/>
            <person name="Harder J."/>
        </authorList>
    </citation>
    <scope>NUCLEOTIDE SEQUENCE [LARGE SCALE GENOMIC DNA]</scope>
    <source>
        <strain evidence="2 3">SWK21</strain>
    </source>
</reference>
<evidence type="ECO:0000259" key="1">
    <source>
        <dbReference type="Pfam" id="PF20594"/>
    </source>
</evidence>
<dbReference type="AlphaFoldDB" id="A0A2G1W817"/>
<accession>A0A2G1W817</accession>